<proteinExistence type="predicted"/>
<feature type="transmembrane region" description="Helical" evidence="1">
    <location>
        <begin position="207"/>
        <end position="224"/>
    </location>
</feature>
<dbReference type="Proteomes" id="UP000070195">
    <property type="component" value="Unassembled WGS sequence"/>
</dbReference>
<evidence type="ECO:0000256" key="1">
    <source>
        <dbReference type="SAM" id="Phobius"/>
    </source>
</evidence>
<sequence length="228" mass="23612">MTMVTIALAGLALSAGVLGFLNPCSFALLPAYLSYFLGRGEKGSDEASTARKTLRGAGLGLAATLGFASVFGGIGVIVSFLGSQVRLYIPFLLLMVGPSLIALGAAWLAGTSFLSFTHLGSVEMPRGSVFLFGAAYGLGSLACVFPVFLMVVLTAMSTGGVLSGLSVFALYIAGMGGMMVAVSAAVSLSKEFLVEKFGKARRYVKRAAGVILIAAGIYLIYYWHSTFA</sequence>
<evidence type="ECO:0000313" key="3">
    <source>
        <dbReference type="Proteomes" id="UP000070195"/>
    </source>
</evidence>
<reference evidence="2 3" key="1">
    <citation type="journal article" date="2016" name="Sci. Rep.">
        <title>Metabolic traits of an uncultured archaeal lineage -MSBL1- from brine pools of the Red Sea.</title>
        <authorList>
            <person name="Mwirichia R."/>
            <person name="Alam I."/>
            <person name="Rashid M."/>
            <person name="Vinu M."/>
            <person name="Ba-Alawi W."/>
            <person name="Anthony Kamau A."/>
            <person name="Kamanda Ngugi D."/>
            <person name="Goker M."/>
            <person name="Klenk H.P."/>
            <person name="Bajic V."/>
            <person name="Stingl U."/>
        </authorList>
    </citation>
    <scope>NUCLEOTIDE SEQUENCE [LARGE SCALE GENOMIC DNA]</scope>
    <source>
        <strain evidence="2">SCGC-AAA259D18</strain>
    </source>
</reference>
<feature type="transmembrane region" description="Helical" evidence="1">
    <location>
        <begin position="165"/>
        <end position="186"/>
    </location>
</feature>
<keyword evidence="1" id="KW-0472">Membrane</keyword>
<keyword evidence="3" id="KW-1185">Reference proteome</keyword>
<dbReference type="PATRIC" id="fig|1698262.3.peg.491"/>
<organism evidence="2 3">
    <name type="scientific">candidate division MSBL1 archaeon SCGC-AAA259D18</name>
    <dbReference type="NCBI Taxonomy" id="1698262"/>
    <lineage>
        <taxon>Archaea</taxon>
        <taxon>Methanobacteriati</taxon>
        <taxon>Methanobacteriota</taxon>
        <taxon>candidate division MSBL1</taxon>
    </lineage>
</organism>
<feature type="transmembrane region" description="Helical" evidence="1">
    <location>
        <begin position="58"/>
        <end position="81"/>
    </location>
</feature>
<accession>A0A133UCI2</accession>
<keyword evidence="1" id="KW-0812">Transmembrane</keyword>
<dbReference type="AlphaFoldDB" id="A0A133UCI2"/>
<feature type="transmembrane region" description="Helical" evidence="1">
    <location>
        <begin position="6"/>
        <end position="37"/>
    </location>
</feature>
<keyword evidence="1" id="KW-1133">Transmembrane helix</keyword>
<dbReference type="InterPro" id="IPR051790">
    <property type="entry name" value="Cytochrome_c-biogenesis_DsbD"/>
</dbReference>
<comment type="caution">
    <text evidence="2">The sequence shown here is derived from an EMBL/GenBank/DDBJ whole genome shotgun (WGS) entry which is preliminary data.</text>
</comment>
<name>A0A133UCI2_9EURY</name>
<dbReference type="PANTHER" id="PTHR31272:SF4">
    <property type="entry name" value="CYTOCHROME C-TYPE BIOGENESIS PROTEIN HI_1454-RELATED"/>
    <property type="match status" value="1"/>
</dbReference>
<evidence type="ECO:0000313" key="2">
    <source>
        <dbReference type="EMBL" id="KXA91884.1"/>
    </source>
</evidence>
<dbReference type="EMBL" id="LHXM01000007">
    <property type="protein sequence ID" value="KXA91884.1"/>
    <property type="molecule type" value="Genomic_DNA"/>
</dbReference>
<gene>
    <name evidence="2" type="ORF">AKJ63_00505</name>
</gene>
<feature type="transmembrane region" description="Helical" evidence="1">
    <location>
        <begin position="87"/>
        <end position="108"/>
    </location>
</feature>
<feature type="transmembrane region" description="Helical" evidence="1">
    <location>
        <begin position="129"/>
        <end position="153"/>
    </location>
</feature>
<dbReference type="PANTHER" id="PTHR31272">
    <property type="entry name" value="CYTOCHROME C-TYPE BIOGENESIS PROTEIN HI_1454-RELATED"/>
    <property type="match status" value="1"/>
</dbReference>
<protein>
    <submittedName>
        <fullName evidence="2">Uncharacterized protein</fullName>
    </submittedName>
</protein>